<dbReference type="InterPro" id="IPR036942">
    <property type="entry name" value="Beta-barrel_TonB_sf"/>
</dbReference>
<dbReference type="PROSITE" id="PS52016">
    <property type="entry name" value="TONB_DEPENDENT_REC_3"/>
    <property type="match status" value="1"/>
</dbReference>
<evidence type="ECO:0000256" key="2">
    <source>
        <dbReference type="ARBA" id="ARBA00022448"/>
    </source>
</evidence>
<dbReference type="GO" id="GO:0006826">
    <property type="term" value="P:iron ion transport"/>
    <property type="evidence" value="ECO:0007669"/>
    <property type="project" value="UniProtKB-KW"/>
</dbReference>
<keyword evidence="4" id="KW-0410">Iron transport</keyword>
<evidence type="ECO:0000313" key="15">
    <source>
        <dbReference type="EMBL" id="PCE40082.1"/>
    </source>
</evidence>
<keyword evidence="10 11" id="KW-0998">Cell outer membrane</keyword>
<evidence type="ECO:0000259" key="13">
    <source>
        <dbReference type="Pfam" id="PF00593"/>
    </source>
</evidence>
<dbReference type="InterPro" id="IPR000531">
    <property type="entry name" value="Beta-barrel_TonB"/>
</dbReference>
<feature type="domain" description="TonB-dependent receptor plug" evidence="14">
    <location>
        <begin position="72"/>
        <end position="182"/>
    </location>
</feature>
<evidence type="ECO:0000256" key="7">
    <source>
        <dbReference type="ARBA" id="ARBA00023065"/>
    </source>
</evidence>
<dbReference type="PANTHER" id="PTHR32552">
    <property type="entry name" value="FERRICHROME IRON RECEPTOR-RELATED"/>
    <property type="match status" value="1"/>
</dbReference>
<keyword evidence="6" id="KW-0408">Iron</keyword>
<feature type="domain" description="TonB-dependent receptor-like beta-barrel" evidence="13">
    <location>
        <begin position="346"/>
        <end position="823"/>
    </location>
</feature>
<evidence type="ECO:0000256" key="11">
    <source>
        <dbReference type="PROSITE-ProRule" id="PRU01360"/>
    </source>
</evidence>
<dbReference type="PANTHER" id="PTHR32552:SF81">
    <property type="entry name" value="TONB-DEPENDENT OUTER MEMBRANE RECEPTOR"/>
    <property type="match status" value="1"/>
</dbReference>
<comment type="similarity">
    <text evidence="11 12">Belongs to the TonB-dependent receptor family.</text>
</comment>
<dbReference type="Proteomes" id="UP000218934">
    <property type="component" value="Unassembled WGS sequence"/>
</dbReference>
<keyword evidence="8 12" id="KW-0798">TonB box</keyword>
<dbReference type="Gene3D" id="2.40.170.20">
    <property type="entry name" value="TonB-dependent receptor, beta-barrel domain"/>
    <property type="match status" value="1"/>
</dbReference>
<keyword evidence="7" id="KW-0406">Ion transport</keyword>
<evidence type="ECO:0000256" key="6">
    <source>
        <dbReference type="ARBA" id="ARBA00023004"/>
    </source>
</evidence>
<evidence type="ECO:0000256" key="1">
    <source>
        <dbReference type="ARBA" id="ARBA00004571"/>
    </source>
</evidence>
<evidence type="ECO:0000259" key="14">
    <source>
        <dbReference type="Pfam" id="PF07715"/>
    </source>
</evidence>
<evidence type="ECO:0000256" key="4">
    <source>
        <dbReference type="ARBA" id="ARBA00022496"/>
    </source>
</evidence>
<keyword evidence="3 11" id="KW-1134">Transmembrane beta strand</keyword>
<evidence type="ECO:0000256" key="12">
    <source>
        <dbReference type="RuleBase" id="RU003357"/>
    </source>
</evidence>
<dbReference type="InterPro" id="IPR039426">
    <property type="entry name" value="TonB-dep_rcpt-like"/>
</dbReference>
<dbReference type="Pfam" id="PF00593">
    <property type="entry name" value="TonB_dep_Rec_b-barrel"/>
    <property type="match status" value="1"/>
</dbReference>
<keyword evidence="5 11" id="KW-0812">Transmembrane</keyword>
<dbReference type="OrthoDB" id="9760333at2"/>
<keyword evidence="9 11" id="KW-0472">Membrane</keyword>
<keyword evidence="15" id="KW-0675">Receptor</keyword>
<evidence type="ECO:0000256" key="10">
    <source>
        <dbReference type="ARBA" id="ARBA00023237"/>
    </source>
</evidence>
<dbReference type="KEGG" id="rdi:CMV14_15985"/>
<evidence type="ECO:0000313" key="16">
    <source>
        <dbReference type="Proteomes" id="UP000218934"/>
    </source>
</evidence>
<keyword evidence="2 11" id="KW-0813">Transport</keyword>
<dbReference type="InterPro" id="IPR012910">
    <property type="entry name" value="Plug_dom"/>
</dbReference>
<proteinExistence type="inferred from homology"/>
<dbReference type="Pfam" id="PF07715">
    <property type="entry name" value="Plug"/>
    <property type="match status" value="1"/>
</dbReference>
<organism evidence="15 16">
    <name type="scientific">Rhizorhabdus dicambivorans</name>
    <dbReference type="NCBI Taxonomy" id="1850238"/>
    <lineage>
        <taxon>Bacteria</taxon>
        <taxon>Pseudomonadati</taxon>
        <taxon>Pseudomonadota</taxon>
        <taxon>Alphaproteobacteria</taxon>
        <taxon>Sphingomonadales</taxon>
        <taxon>Sphingomonadaceae</taxon>
        <taxon>Rhizorhabdus</taxon>
    </lineage>
</organism>
<dbReference type="EMBL" id="NWUF01000036">
    <property type="protein sequence ID" value="PCE40082.1"/>
    <property type="molecule type" value="Genomic_DNA"/>
</dbReference>
<evidence type="ECO:0000256" key="8">
    <source>
        <dbReference type="ARBA" id="ARBA00023077"/>
    </source>
</evidence>
<accession>A0A2A4FQU0</accession>
<comment type="caution">
    <text evidence="15">The sequence shown here is derived from an EMBL/GenBank/DDBJ whole genome shotgun (WGS) entry which is preliminary data.</text>
</comment>
<reference evidence="15 16" key="1">
    <citation type="submission" date="2017-09" db="EMBL/GenBank/DDBJ databases">
        <title>The Catabolism of 3,6-Dichlorosalicylic acid is Initiated by the Cytochrome P450 Monooxygenase DsmABC in Rhizorhabdus dicambivorans Ndbn-20.</title>
        <authorList>
            <person name="Na L."/>
        </authorList>
    </citation>
    <scope>NUCLEOTIDE SEQUENCE [LARGE SCALE GENOMIC DNA]</scope>
    <source>
        <strain evidence="15 16">Ndbn-20m</strain>
    </source>
</reference>
<dbReference type="AlphaFoldDB" id="A0A2A4FQU0"/>
<name>A0A2A4FQU0_9SPHN</name>
<dbReference type="RefSeq" id="WP_083216119.1">
    <property type="nucleotide sequence ID" value="NZ_CP023449.1"/>
</dbReference>
<gene>
    <name evidence="15" type="ORF">COO09_22255</name>
</gene>
<keyword evidence="16" id="KW-1185">Reference proteome</keyword>
<evidence type="ECO:0000256" key="3">
    <source>
        <dbReference type="ARBA" id="ARBA00022452"/>
    </source>
</evidence>
<dbReference type="GO" id="GO:0009279">
    <property type="term" value="C:cell outer membrane"/>
    <property type="evidence" value="ECO:0007669"/>
    <property type="project" value="UniProtKB-SubCell"/>
</dbReference>
<dbReference type="SUPFAM" id="SSF56935">
    <property type="entry name" value="Porins"/>
    <property type="match status" value="1"/>
</dbReference>
<evidence type="ECO:0000256" key="9">
    <source>
        <dbReference type="ARBA" id="ARBA00023136"/>
    </source>
</evidence>
<sequence length="861" mass="91908">MRMGMGISTDRPSYGIEPPPVLTRKLGLALLAVPLIWPSVLHAQEARTGQPSANDLGVPEIVVTAQFREQKLQNAPVAITAISAEQLAQRNASSIADIASGTPSVVLRQQSSGSGNALSASIRGLGQTDFNPSFEPGVGIYIDDVYYPRLTGANFDLLDVQRVEVLRGPQGTLTGKNSEGGAIRFISRKPDGSDSGYISATYGSRNRINLRGAADFTLAKDLFARISGGYASQDGYVDVIDYGCAFPGSGVPAASGGSKCLKYKAGDVGYGALRGMLRYNPSSIVDVTLSGDYTRERRHNGAEVLRYANNANPNTATVNGLPLDSRFICGPFCNYSTTGLSAGTFYGIAVPPAGQPLSAISGPDELTFTGWGVAANADFRISDKVKLTSITAYRAFDTLYAADVDISPAQVGYGIDGLNNRFWSQEARLNVDFAPWITTTFGGYYSDEKSVYYAQQDLRAVGIYPPSAPVILPLFPLQFIQNDPVRTKSAAAFATAIIKPFDALTLTLGGRYTHDSKSYSFFRYNFDGKTVNSYVDPVGAIYGAGYNGPDTLNLFGGGQVGALTGRTSTYSGNRFDYRISADYRFSPAVLAYATVSTGYKAGGVGSRPFNAAQARPFGPERLTSYELGLKTDLFDRRLRVNVAAYYNQFKGAQLQLQSCPQFGGPGPCSLPQNAGNAHVTGIEAEFSARPVDGLQIDGSISHLHWHWTCVDPQVVNPSYIGPAGTCSSDAATVALLSPRPIGVVADQWSLGAQYESRLGEAGTLTPRFDLSYQGSMSGAVLAPAAGSPSARFAGVDGYALANARLTWRNQRKDLSVALVVSNLFDRYYYASTFDLVPTGGGAIIGTVGRPREWAITLNKNF</sequence>
<evidence type="ECO:0000256" key="5">
    <source>
        <dbReference type="ARBA" id="ARBA00022692"/>
    </source>
</evidence>
<protein>
    <submittedName>
        <fullName evidence="15">TonB-dependent receptor</fullName>
    </submittedName>
</protein>
<comment type="subcellular location">
    <subcellularLocation>
        <location evidence="1 11">Cell outer membrane</location>
        <topology evidence="1 11">Multi-pass membrane protein</topology>
    </subcellularLocation>
</comment>